<name>M6KMW2_LEPIR</name>
<organism evidence="1 2">
    <name type="scientific">Leptospira interrogans serovar Pyrogenes str. L0374</name>
    <dbReference type="NCBI Taxonomy" id="1049928"/>
    <lineage>
        <taxon>Bacteria</taxon>
        <taxon>Pseudomonadati</taxon>
        <taxon>Spirochaetota</taxon>
        <taxon>Spirochaetia</taxon>
        <taxon>Leptospirales</taxon>
        <taxon>Leptospiraceae</taxon>
        <taxon>Leptospira</taxon>
    </lineage>
</organism>
<dbReference type="AlphaFoldDB" id="M6KMW2"/>
<evidence type="ECO:0000313" key="1">
    <source>
        <dbReference type="EMBL" id="EMN29117.1"/>
    </source>
</evidence>
<protein>
    <submittedName>
        <fullName evidence="1">Uncharacterized protein</fullName>
    </submittedName>
</protein>
<gene>
    <name evidence="1" type="ORF">LEP1GSC083_0001</name>
</gene>
<sequence>MSNAVRVLDEVGNSFLDHTRKFVVQALVADSVAGDPTGGRLGRLFSDCPAADWPPLELSVGVVEVC</sequence>
<accession>M6KMW2</accession>
<dbReference type="Proteomes" id="UP000012137">
    <property type="component" value="Unassembled WGS sequence"/>
</dbReference>
<comment type="caution">
    <text evidence="1">The sequence shown here is derived from an EMBL/GenBank/DDBJ whole genome shotgun (WGS) entry which is preliminary data.</text>
</comment>
<evidence type="ECO:0000313" key="2">
    <source>
        <dbReference type="Proteomes" id="UP000012137"/>
    </source>
</evidence>
<proteinExistence type="predicted"/>
<reference evidence="1 2" key="1">
    <citation type="submission" date="2013-01" db="EMBL/GenBank/DDBJ databases">
        <authorList>
            <person name="Harkins D.M."/>
            <person name="Durkin A.S."/>
            <person name="Brinkac L.M."/>
            <person name="Haft D.H."/>
            <person name="Selengut J.D."/>
            <person name="Sanka R."/>
            <person name="DePew J."/>
            <person name="Purushe J."/>
            <person name="Peacock S.J."/>
            <person name="Thaipadungpanit J."/>
            <person name="Wuthiekanun V.W."/>
            <person name="Day N.P."/>
            <person name="Vinetz J.M."/>
            <person name="Sutton G.G."/>
            <person name="Nierman W.C."/>
            <person name="Fouts D.E."/>
        </authorList>
    </citation>
    <scope>NUCLEOTIDE SEQUENCE [LARGE SCALE GENOMIC DNA]</scope>
    <source>
        <strain evidence="1 2">L0374</strain>
    </source>
</reference>
<dbReference type="EMBL" id="AHMZ02000121">
    <property type="protein sequence ID" value="EMN29117.1"/>
    <property type="molecule type" value="Genomic_DNA"/>
</dbReference>